<feature type="chain" id="PRO_5040281166" description="Adhesion G protein-coupled receptor A3" evidence="16">
    <location>
        <begin position="24"/>
        <end position="1461"/>
    </location>
</feature>
<dbReference type="GO" id="GO:0005886">
    <property type="term" value="C:plasma membrane"/>
    <property type="evidence" value="ECO:0007669"/>
    <property type="project" value="TreeGrafter"/>
</dbReference>
<dbReference type="InterPro" id="IPR057244">
    <property type="entry name" value="GAIN_B"/>
</dbReference>
<dbReference type="InterPro" id="IPR003599">
    <property type="entry name" value="Ig_sub"/>
</dbReference>
<keyword evidence="5 16" id="KW-0732">Signal</keyword>
<feature type="compositionally biased region" description="Basic and acidic residues" evidence="14">
    <location>
        <begin position="1339"/>
        <end position="1348"/>
    </location>
</feature>
<keyword evidence="12" id="KW-0807">Transducer</keyword>
<dbReference type="SUPFAM" id="SSF52058">
    <property type="entry name" value="L domain-like"/>
    <property type="match status" value="1"/>
</dbReference>
<comment type="similarity">
    <text evidence="2">Belongs to the G-protein coupled receptor 2 family. Adhesion G-protein coupled receptor (ADGR) subfamily.</text>
</comment>
<dbReference type="Pfam" id="PF13855">
    <property type="entry name" value="LRR_8"/>
    <property type="match status" value="1"/>
</dbReference>
<feature type="compositionally biased region" description="Low complexity" evidence="14">
    <location>
        <begin position="1319"/>
        <end position="1334"/>
    </location>
</feature>
<evidence type="ECO:0000256" key="1">
    <source>
        <dbReference type="ARBA" id="ARBA00004141"/>
    </source>
</evidence>
<feature type="compositionally biased region" description="Polar residues" evidence="14">
    <location>
        <begin position="1384"/>
        <end position="1395"/>
    </location>
</feature>
<organism evidence="21 22">
    <name type="scientific">Ceutorhynchus assimilis</name>
    <name type="common">cabbage seed weevil</name>
    <dbReference type="NCBI Taxonomy" id="467358"/>
    <lineage>
        <taxon>Eukaryota</taxon>
        <taxon>Metazoa</taxon>
        <taxon>Ecdysozoa</taxon>
        <taxon>Arthropoda</taxon>
        <taxon>Hexapoda</taxon>
        <taxon>Insecta</taxon>
        <taxon>Pterygota</taxon>
        <taxon>Neoptera</taxon>
        <taxon>Endopterygota</taxon>
        <taxon>Coleoptera</taxon>
        <taxon>Polyphaga</taxon>
        <taxon>Cucujiformia</taxon>
        <taxon>Curculionidae</taxon>
        <taxon>Ceutorhynchinae</taxon>
        <taxon>Ceutorhynchus</taxon>
    </lineage>
</organism>
<dbReference type="InterPro" id="IPR001611">
    <property type="entry name" value="Leu-rich_rpt"/>
</dbReference>
<dbReference type="Gene3D" id="1.20.1070.10">
    <property type="entry name" value="Rhodopsin 7-helix transmembrane proteins"/>
    <property type="match status" value="1"/>
</dbReference>
<evidence type="ECO:0000256" key="6">
    <source>
        <dbReference type="ARBA" id="ARBA00022737"/>
    </source>
</evidence>
<dbReference type="InterPro" id="IPR036445">
    <property type="entry name" value="GPCR_2_extracell_dom_sf"/>
</dbReference>
<evidence type="ECO:0000256" key="3">
    <source>
        <dbReference type="ARBA" id="ARBA00022614"/>
    </source>
</evidence>
<keyword evidence="7 15" id="KW-1133">Transmembrane helix</keyword>
<evidence type="ECO:0000256" key="16">
    <source>
        <dbReference type="SAM" id="SignalP"/>
    </source>
</evidence>
<feature type="domain" description="GAIN-B" evidence="17">
    <location>
        <begin position="547"/>
        <end position="702"/>
    </location>
</feature>
<keyword evidence="8" id="KW-0297">G-protein coupled receptor</keyword>
<feature type="transmembrane region" description="Helical" evidence="15">
    <location>
        <begin position="992"/>
        <end position="1014"/>
    </location>
</feature>
<dbReference type="Pfam" id="PF26588">
    <property type="entry name" value="GAIN_ADGRA3"/>
    <property type="match status" value="1"/>
</dbReference>
<keyword evidence="22" id="KW-1185">Reference proteome</keyword>
<evidence type="ECO:0000256" key="7">
    <source>
        <dbReference type="ARBA" id="ARBA00022989"/>
    </source>
</evidence>
<feature type="domain" description="Ig-like" evidence="20">
    <location>
        <begin position="232"/>
        <end position="332"/>
    </location>
</feature>
<proteinExistence type="inferred from homology"/>
<gene>
    <name evidence="21" type="ORF">CEUTPL_LOCUS7258</name>
</gene>
<feature type="compositionally biased region" description="Polar residues" evidence="14">
    <location>
        <begin position="1421"/>
        <end position="1443"/>
    </location>
</feature>
<dbReference type="PANTHER" id="PTHR45930:SF4">
    <property type="entry name" value="ADHESION G PROTEIN-COUPLED RECEPTOR A3"/>
    <property type="match status" value="1"/>
</dbReference>
<feature type="domain" description="G-protein coupled receptors family 2 profile 1" evidence="18">
    <location>
        <begin position="315"/>
        <end position="404"/>
    </location>
</feature>
<feature type="transmembrane region" description="Helical" evidence="15">
    <location>
        <begin position="962"/>
        <end position="980"/>
    </location>
</feature>
<evidence type="ECO:0000256" key="14">
    <source>
        <dbReference type="SAM" id="MobiDB-lite"/>
    </source>
</evidence>
<accession>A0A9N9QIL0</accession>
<evidence type="ECO:0000313" key="22">
    <source>
        <dbReference type="Proteomes" id="UP001152799"/>
    </source>
</evidence>
<dbReference type="InterPro" id="IPR013783">
    <property type="entry name" value="Ig-like_fold"/>
</dbReference>
<dbReference type="SUPFAM" id="SSF48726">
    <property type="entry name" value="Immunoglobulin"/>
    <property type="match status" value="1"/>
</dbReference>
<dbReference type="InterPro" id="IPR001879">
    <property type="entry name" value="GPCR_2_extracellular_dom"/>
</dbReference>
<dbReference type="InterPro" id="IPR051963">
    <property type="entry name" value="Adhesion_GPCR_A"/>
</dbReference>
<dbReference type="PROSITE" id="PS50227">
    <property type="entry name" value="G_PROTEIN_RECEP_F2_3"/>
    <property type="match status" value="1"/>
</dbReference>
<feature type="region of interest" description="Disordered" evidence="14">
    <location>
        <begin position="1413"/>
        <end position="1446"/>
    </location>
</feature>
<feature type="transmembrane region" description="Helical" evidence="15">
    <location>
        <begin position="752"/>
        <end position="770"/>
    </location>
</feature>
<keyword evidence="6" id="KW-0677">Repeat</keyword>
<feature type="region of interest" description="Disordered" evidence="14">
    <location>
        <begin position="1290"/>
        <end position="1348"/>
    </location>
</feature>
<evidence type="ECO:0000259" key="19">
    <source>
        <dbReference type="PROSITE" id="PS50261"/>
    </source>
</evidence>
<protein>
    <recommendedName>
        <fullName evidence="23">Adhesion G protein-coupled receptor A3</fullName>
    </recommendedName>
</protein>
<dbReference type="SMART" id="SM00409">
    <property type="entry name" value="IG"/>
    <property type="match status" value="1"/>
</dbReference>
<feature type="transmembrane region" description="Helical" evidence="15">
    <location>
        <begin position="875"/>
        <end position="893"/>
    </location>
</feature>
<dbReference type="PROSITE" id="PS51450">
    <property type="entry name" value="LRR"/>
    <property type="match status" value="2"/>
</dbReference>
<dbReference type="InterPro" id="IPR036179">
    <property type="entry name" value="Ig-like_dom_sf"/>
</dbReference>
<feature type="region of interest" description="Disordered" evidence="14">
    <location>
        <begin position="1057"/>
        <end position="1082"/>
    </location>
</feature>
<dbReference type="InterPro" id="IPR007110">
    <property type="entry name" value="Ig-like_dom"/>
</dbReference>
<dbReference type="InterPro" id="IPR032675">
    <property type="entry name" value="LRR_dom_sf"/>
</dbReference>
<feature type="region of interest" description="Disordered" evidence="14">
    <location>
        <begin position="928"/>
        <end position="948"/>
    </location>
</feature>
<evidence type="ECO:0000259" key="17">
    <source>
        <dbReference type="PROSITE" id="PS50221"/>
    </source>
</evidence>
<evidence type="ECO:0000256" key="12">
    <source>
        <dbReference type="ARBA" id="ARBA00023224"/>
    </source>
</evidence>
<feature type="compositionally biased region" description="Low complexity" evidence="14">
    <location>
        <begin position="935"/>
        <end position="945"/>
    </location>
</feature>
<name>A0A9N9QIL0_9CUCU</name>
<evidence type="ECO:0000256" key="4">
    <source>
        <dbReference type="ARBA" id="ARBA00022692"/>
    </source>
</evidence>
<dbReference type="OrthoDB" id="10031018at2759"/>
<evidence type="ECO:0000313" key="21">
    <source>
        <dbReference type="EMBL" id="CAG9766682.1"/>
    </source>
</evidence>
<dbReference type="Gene3D" id="2.60.40.10">
    <property type="entry name" value="Immunoglobulins"/>
    <property type="match status" value="1"/>
</dbReference>
<keyword evidence="11" id="KW-0675">Receptor</keyword>
<evidence type="ECO:0008006" key="23">
    <source>
        <dbReference type="Google" id="ProtNLM"/>
    </source>
</evidence>
<dbReference type="PROSITE" id="PS50221">
    <property type="entry name" value="GAIN_B"/>
    <property type="match status" value="1"/>
</dbReference>
<dbReference type="GO" id="GO:0004930">
    <property type="term" value="F:G protein-coupled receptor activity"/>
    <property type="evidence" value="ECO:0007669"/>
    <property type="project" value="UniProtKB-KW"/>
</dbReference>
<dbReference type="PANTHER" id="PTHR45930">
    <property type="entry name" value="G-PROTEIN COUPLED RECEPTOR 124-LIKE PROTEIN"/>
    <property type="match status" value="1"/>
</dbReference>
<evidence type="ECO:0000259" key="20">
    <source>
        <dbReference type="PROSITE" id="PS50835"/>
    </source>
</evidence>
<keyword evidence="9 15" id="KW-0472">Membrane</keyword>
<dbReference type="Gene3D" id="3.80.10.10">
    <property type="entry name" value="Ribonuclease Inhibitor"/>
    <property type="match status" value="1"/>
</dbReference>
<dbReference type="Pfam" id="PF01825">
    <property type="entry name" value="GPS"/>
    <property type="match status" value="1"/>
</dbReference>
<feature type="compositionally biased region" description="Low complexity" evidence="14">
    <location>
        <begin position="1295"/>
        <end position="1310"/>
    </location>
</feature>
<feature type="region of interest" description="Disordered" evidence="14">
    <location>
        <begin position="1160"/>
        <end position="1181"/>
    </location>
</feature>
<keyword evidence="3" id="KW-0433">Leucine-rich repeat</keyword>
<dbReference type="PROSITE" id="PS50261">
    <property type="entry name" value="G_PROTEIN_RECEP_F2_4"/>
    <property type="match status" value="1"/>
</dbReference>
<dbReference type="SUPFAM" id="SSF111418">
    <property type="entry name" value="Hormone receptor domain"/>
    <property type="match status" value="1"/>
</dbReference>
<feature type="region of interest" description="Disordered" evidence="14">
    <location>
        <begin position="1369"/>
        <end position="1395"/>
    </location>
</feature>
<dbReference type="Gene3D" id="2.60.220.50">
    <property type="match status" value="1"/>
</dbReference>
<keyword evidence="13" id="KW-0393">Immunoglobulin domain</keyword>
<dbReference type="InterPro" id="IPR058808">
    <property type="entry name" value="GAIN_ADGRA2/3"/>
</dbReference>
<feature type="transmembrane region" description="Helical" evidence="15">
    <location>
        <begin position="782"/>
        <end position="802"/>
    </location>
</feature>
<comment type="subcellular location">
    <subcellularLocation>
        <location evidence="1">Membrane</location>
        <topology evidence="1">Multi-pass membrane protein</topology>
    </subcellularLocation>
</comment>
<dbReference type="EMBL" id="OU892279">
    <property type="protein sequence ID" value="CAG9766682.1"/>
    <property type="molecule type" value="Genomic_DNA"/>
</dbReference>
<dbReference type="GO" id="GO:0007166">
    <property type="term" value="P:cell surface receptor signaling pathway"/>
    <property type="evidence" value="ECO:0007669"/>
    <property type="project" value="InterPro"/>
</dbReference>
<dbReference type="InterPro" id="IPR017981">
    <property type="entry name" value="GPCR_2-like_7TM"/>
</dbReference>
<evidence type="ECO:0000256" key="5">
    <source>
        <dbReference type="ARBA" id="ARBA00022729"/>
    </source>
</evidence>
<feature type="domain" description="G-protein coupled receptors family 2 profile 2" evidence="19">
    <location>
        <begin position="714"/>
        <end position="1016"/>
    </location>
</feature>
<evidence type="ECO:0000256" key="2">
    <source>
        <dbReference type="ARBA" id="ARBA00007343"/>
    </source>
</evidence>
<evidence type="ECO:0000259" key="18">
    <source>
        <dbReference type="PROSITE" id="PS50227"/>
    </source>
</evidence>
<dbReference type="InterPro" id="IPR046338">
    <property type="entry name" value="GAIN_dom_sf"/>
</dbReference>
<keyword evidence="4 15" id="KW-0812">Transmembrane</keyword>
<evidence type="ECO:0000256" key="9">
    <source>
        <dbReference type="ARBA" id="ARBA00023136"/>
    </source>
</evidence>
<dbReference type="InterPro" id="IPR000203">
    <property type="entry name" value="GPS"/>
</dbReference>
<dbReference type="PROSITE" id="PS50835">
    <property type="entry name" value="IG_LIKE"/>
    <property type="match status" value="1"/>
</dbReference>
<dbReference type="SMART" id="SM00369">
    <property type="entry name" value="LRR_TYP"/>
    <property type="match status" value="4"/>
</dbReference>
<sequence length="1461" mass="164335">MFTNSKSYFLLFFYIFLLKSAFGQQENECSSKCSCKSNPQRDGGNFIKMTCGETEKITSLDELELLNFASDLVQLNLSNNNLKTFALKVELIALQKLNLSSNQITQLEENQFTKVPKLRRLDLSANSIKHIDVRAFEGLKDLERLKLNHNEILTLTFGSFDVLPSLRQLDISNNPLQCDCGLLWILDYSQKHSIKLMSNPKCSSTFKGISLRKLKVGVDIHCKSATHDNLLPLLDLQPENNQMVFEGDSLKLHCRAPSITDSTNDSRLEWLWLDSKPKDHFSDISIVNEFLPNPGIVDSVLYIKKLTRSHAGIWSCLFSSIQGNHTKSTTILVLSDDTRYCPIATTKNNKGTYIWPQTIVNNTVTVPCEFLNDYYESTIQTASYFCSENSTWKDLDTSRCSYVSDTTRILEGFSKVNSSVLESARHLKDFTSNVSLFKDVMDLVFSIETMENFVSSNGAPLSEPLSNILMDITNNFLNLPEGYLKKSDEEHRSCSKLVSVMENVALGNPATLFQRENFVIEAFPSNKDNFPGIKCSWFRNELNSMDSLFSCNNNNNVPDSMVLQGKSIETSVFVPESLFIRSKDSIADEVKDNVIVSMHSSSKFFPIDDERVGKEGVSSAIVGVKIVGPGHADPSHPIIVTIRAPISTSYEVTPFTPVYWDHALGRWSTQGCRFAHHWHDHVVFSCRKLGYYGLMQDVIFTNTTGFPKGYFRLSHPAIYVGNAILFASFLIAILTYIFGFDSIQMPKKAKHCLINTWTAIAILCFIYSFGIYQTEDQKLCQAIGLILHYLSLCSMLWMCVSINSMYKRLSRNGDSILQDDDLPSDQPIKKPVMGLYLVGWGVALIICGLSTAINIKEYASQSHCFLRTGPALSALYVPFAILFLFMIVFFLMVRCAINILDLSHGGHLSEGTQATEHVDLDLLEPNFPNQDGRSVRSYSSKTVSSETEDNERSPLAQLKAHVIFVFLFLITWLSCAFATVPPLGLVSYEADLFSGAYAICSTTLSAFTLFFYCVARNDVRTQWMTMFRWMRRKRLLRPRTVSDTSPRVQIQSLPLPPVANSDAQAMSRSSSRSSNPTKSNSLKGAAALDLNGSMSERAGTKINNVNLIALHRAHYRSNLVPHIIENPTSAADVFYNPHQITVARKFFRRQRRDMMKRNNLQTKPPRDVNSDATSVFSEPRPVKRRNTEQNMFGTNSKVNNTNIHVEHVPKSQKKNLNIFSDSGDEFDMLSDVPVEKIVINAERLRKKEIARNKTRKKSNLLQDNVQAQMRTVSQQCTLDYSSENPLSDSILDKGSLLSPLSPTKTLPATSRQVKKLMDESSTTPMETSATTETTAHLSTRRENSPVEEPHHYAEIAELRGSESTVRAGKFGLGGKNSPFARLRSPSNFSRTSSVSATDIDELYQQIRRGPMPMQPQKGRHFNSQPQRAYSSPFLSDSDLTGFTESRDLQTYDDTVDVETTV</sequence>
<feature type="transmembrane region" description="Helical" evidence="15">
    <location>
        <begin position="717"/>
        <end position="740"/>
    </location>
</feature>
<dbReference type="Pfam" id="PF00002">
    <property type="entry name" value="7tm_2"/>
    <property type="match status" value="1"/>
</dbReference>
<evidence type="ECO:0000256" key="11">
    <source>
        <dbReference type="ARBA" id="ARBA00023170"/>
    </source>
</evidence>
<dbReference type="InterPro" id="IPR003591">
    <property type="entry name" value="Leu-rich_rpt_typical-subtyp"/>
</dbReference>
<feature type="signal peptide" evidence="16">
    <location>
        <begin position="1"/>
        <end position="23"/>
    </location>
</feature>
<dbReference type="Proteomes" id="UP001152799">
    <property type="component" value="Chromosome 3"/>
</dbReference>
<evidence type="ECO:0000256" key="10">
    <source>
        <dbReference type="ARBA" id="ARBA00023157"/>
    </source>
</evidence>
<evidence type="ECO:0000256" key="15">
    <source>
        <dbReference type="SAM" id="Phobius"/>
    </source>
</evidence>
<evidence type="ECO:0000256" key="13">
    <source>
        <dbReference type="ARBA" id="ARBA00023319"/>
    </source>
</evidence>
<keyword evidence="10" id="KW-1015">Disulfide bond</keyword>
<reference evidence="21" key="1">
    <citation type="submission" date="2022-01" db="EMBL/GenBank/DDBJ databases">
        <authorList>
            <person name="King R."/>
        </authorList>
    </citation>
    <scope>NUCLEOTIDE SEQUENCE</scope>
</reference>
<feature type="transmembrane region" description="Helical" evidence="15">
    <location>
        <begin position="834"/>
        <end position="855"/>
    </location>
</feature>
<dbReference type="InterPro" id="IPR000832">
    <property type="entry name" value="GPCR_2_secretin-like"/>
</dbReference>
<evidence type="ECO:0000256" key="8">
    <source>
        <dbReference type="ARBA" id="ARBA00023040"/>
    </source>
</evidence>